<dbReference type="Pfam" id="PF04962">
    <property type="entry name" value="KduI"/>
    <property type="match status" value="1"/>
</dbReference>
<comment type="caution">
    <text evidence="2">The sequence shown here is derived from an EMBL/GenBank/DDBJ whole genome shotgun (WGS) entry which is preliminary data.</text>
</comment>
<dbReference type="SUPFAM" id="SSF51182">
    <property type="entry name" value="RmlC-like cupins"/>
    <property type="match status" value="1"/>
</dbReference>
<dbReference type="GO" id="GO:0019310">
    <property type="term" value="P:inositol catabolic process"/>
    <property type="evidence" value="ECO:0007669"/>
    <property type="project" value="InterPro"/>
</dbReference>
<dbReference type="InterPro" id="IPR024203">
    <property type="entry name" value="Deoxy-glucuronate_isom_IolB"/>
</dbReference>
<evidence type="ECO:0008006" key="3">
    <source>
        <dbReference type="Google" id="ProtNLM"/>
    </source>
</evidence>
<accession>A0A832ASH4</accession>
<name>A0A832ASH4_9CREN</name>
<gene>
    <name evidence="2" type="ORF">ENT99_05570</name>
</gene>
<dbReference type="PANTHER" id="PTHR39193">
    <property type="entry name" value="5-DEOXY-GLUCURONATE ISOMERASE"/>
    <property type="match status" value="1"/>
</dbReference>
<dbReference type="Gene3D" id="2.60.120.10">
    <property type="entry name" value="Jelly Rolls"/>
    <property type="match status" value="1"/>
</dbReference>
<evidence type="ECO:0000313" key="2">
    <source>
        <dbReference type="EMBL" id="HFQ79154.1"/>
    </source>
</evidence>
<dbReference type="InterPro" id="IPR014710">
    <property type="entry name" value="RmlC-like_jellyroll"/>
</dbReference>
<dbReference type="InterPro" id="IPR021120">
    <property type="entry name" value="KduI/IolB_isomerase"/>
</dbReference>
<dbReference type="PANTHER" id="PTHR39193:SF1">
    <property type="entry name" value="5-DEOXY-GLUCURONATE ISOMERASE"/>
    <property type="match status" value="1"/>
</dbReference>
<keyword evidence="1" id="KW-0413">Isomerase</keyword>
<protein>
    <recommendedName>
        <fullName evidence="3">5-deoxy-glucuronate isomerase</fullName>
    </recommendedName>
</protein>
<sequence length="247" mass="29043">MYGAVRMNKMLFRRPNIWDKPITLFTIDGITVHIVQSRDSTHTIFKATYGAEKLLIPLKGSVEFTDIYANEKDIIYVPRRYSDVELSYERGSVIYLIEVISNSDFEPYVKRFSEARYIDVGDGLSRRRRYILIDVNDRSEKFLAGFTECCSGCWGSYPPHRHDDKYEVFVYYGSEPGFGIQLLIDEDLQEAYIVRDFDVFLVRYGYHPNVSIPSTRLNYLWVMISIKGARDFSMDIHPMFSENRRRR</sequence>
<dbReference type="InterPro" id="IPR011051">
    <property type="entry name" value="RmlC_Cupin_sf"/>
</dbReference>
<dbReference type="GO" id="GO:0008880">
    <property type="term" value="F:glucuronate isomerase activity"/>
    <property type="evidence" value="ECO:0007669"/>
    <property type="project" value="InterPro"/>
</dbReference>
<dbReference type="EMBL" id="DTAU01000106">
    <property type="protein sequence ID" value="HFQ79154.1"/>
    <property type="molecule type" value="Genomic_DNA"/>
</dbReference>
<dbReference type="AlphaFoldDB" id="A0A832ASH4"/>
<evidence type="ECO:0000256" key="1">
    <source>
        <dbReference type="ARBA" id="ARBA00023235"/>
    </source>
</evidence>
<reference evidence="2" key="1">
    <citation type="journal article" date="2020" name="mSystems">
        <title>Genome- and Community-Level Interaction Insights into Carbon Utilization and Element Cycling Functions of Hydrothermarchaeota in Hydrothermal Sediment.</title>
        <authorList>
            <person name="Zhou Z."/>
            <person name="Liu Y."/>
            <person name="Xu W."/>
            <person name="Pan J."/>
            <person name="Luo Z.H."/>
            <person name="Li M."/>
        </authorList>
    </citation>
    <scope>NUCLEOTIDE SEQUENCE</scope>
    <source>
        <strain evidence="2">SpSt-629</strain>
    </source>
</reference>
<organism evidence="2">
    <name type="scientific">Ignisphaera aggregans</name>
    <dbReference type="NCBI Taxonomy" id="334771"/>
    <lineage>
        <taxon>Archaea</taxon>
        <taxon>Thermoproteota</taxon>
        <taxon>Thermoprotei</taxon>
        <taxon>Desulfurococcales</taxon>
        <taxon>Desulfurococcaceae</taxon>
        <taxon>Ignisphaera</taxon>
    </lineage>
</organism>
<proteinExistence type="predicted"/>